<evidence type="ECO:0000313" key="1">
    <source>
        <dbReference type="EMBL" id="MBP2379105.1"/>
    </source>
</evidence>
<keyword evidence="2" id="KW-1185">Reference proteome</keyword>
<organism evidence="1 2">
    <name type="scientific">Microbacterium phyllosphaerae</name>
    <dbReference type="NCBI Taxonomy" id="124798"/>
    <lineage>
        <taxon>Bacteria</taxon>
        <taxon>Bacillati</taxon>
        <taxon>Actinomycetota</taxon>
        <taxon>Actinomycetes</taxon>
        <taxon>Micrococcales</taxon>
        <taxon>Microbacteriaceae</taxon>
        <taxon>Microbacterium</taxon>
    </lineage>
</organism>
<evidence type="ECO:0000313" key="2">
    <source>
        <dbReference type="Proteomes" id="UP000703720"/>
    </source>
</evidence>
<accession>A0ABS4WSE7</accession>
<proteinExistence type="predicted"/>
<name>A0ABS4WSE7_9MICO</name>
<protein>
    <submittedName>
        <fullName evidence="1">Uncharacterized protein</fullName>
    </submittedName>
</protein>
<dbReference type="Proteomes" id="UP000703720">
    <property type="component" value="Unassembled WGS sequence"/>
</dbReference>
<gene>
    <name evidence="1" type="ORF">JOF42_002600</name>
</gene>
<reference evidence="1 2" key="1">
    <citation type="submission" date="2021-03" db="EMBL/GenBank/DDBJ databases">
        <title>Sequencing the genomes of 1000 actinobacteria strains.</title>
        <authorList>
            <person name="Klenk H.-P."/>
        </authorList>
    </citation>
    <scope>NUCLEOTIDE SEQUENCE [LARGE SCALE GENOMIC DNA]</scope>
    <source>
        <strain evidence="1 2">DSM 13468</strain>
    </source>
</reference>
<dbReference type="EMBL" id="JAGIOA010000001">
    <property type="protein sequence ID" value="MBP2379105.1"/>
    <property type="molecule type" value="Genomic_DNA"/>
</dbReference>
<comment type="caution">
    <text evidence="1">The sequence shown here is derived from an EMBL/GenBank/DDBJ whole genome shotgun (WGS) entry which is preliminary data.</text>
</comment>
<dbReference type="RefSeq" id="WP_210098226.1">
    <property type="nucleotide sequence ID" value="NZ_BAAAIO010000003.1"/>
</dbReference>
<sequence>MGALTRTRLRHRFRAENMMQAAVLDFAVVGLPTGPLVARIEVGAQGTLTAHLDVAGRTLRVCAEQHHRLAVAVASFLQEGEFLRGNSWPSIPGLGLLRPMVQGDRAVWALPDGSVLCEIGNLFEPTP</sequence>